<feature type="compositionally biased region" description="Low complexity" evidence="1">
    <location>
        <begin position="46"/>
        <end position="63"/>
    </location>
</feature>
<feature type="region of interest" description="Disordered" evidence="1">
    <location>
        <begin position="27"/>
        <end position="77"/>
    </location>
</feature>
<dbReference type="AlphaFoldDB" id="A0AAN8KDY3"/>
<keyword evidence="3" id="KW-1185">Reference proteome</keyword>
<dbReference type="Proteomes" id="UP001347796">
    <property type="component" value="Unassembled WGS sequence"/>
</dbReference>
<sequence length="187" mass="20696">MGNKFSLPNALKCGCLSRKSTNIVRFSPISQISEERSPSRTPTPINRSNAGSSRSDSQNSNSWRSEEIDVGSLSSDGHEADFNIARIPRIDCKTRTLAVNYKQDPSLPQTNISQSHHDLLALFVTNSATHSNRAPRQVNTNKKRQRNQPVEVNPRAKPVRPKAAVGQRSAHIVAEEFTVPGYIPEPE</sequence>
<evidence type="ECO:0000313" key="3">
    <source>
        <dbReference type="Proteomes" id="UP001347796"/>
    </source>
</evidence>
<gene>
    <name evidence="2" type="ORF">SNE40_001167</name>
</gene>
<reference evidence="2 3" key="1">
    <citation type="submission" date="2024-01" db="EMBL/GenBank/DDBJ databases">
        <title>The genome of the rayed Mediterranean limpet Patella caerulea (Linnaeus, 1758).</title>
        <authorList>
            <person name="Anh-Thu Weber A."/>
            <person name="Halstead-Nussloch G."/>
        </authorList>
    </citation>
    <scope>NUCLEOTIDE SEQUENCE [LARGE SCALE GENOMIC DNA]</scope>
    <source>
        <strain evidence="2">AATW-2023a</strain>
        <tissue evidence="2">Whole specimen</tissue>
    </source>
</reference>
<protein>
    <submittedName>
        <fullName evidence="2">Uncharacterized protein</fullName>
    </submittedName>
</protein>
<feature type="region of interest" description="Disordered" evidence="1">
    <location>
        <begin position="130"/>
        <end position="167"/>
    </location>
</feature>
<evidence type="ECO:0000256" key="1">
    <source>
        <dbReference type="SAM" id="MobiDB-lite"/>
    </source>
</evidence>
<proteinExistence type="predicted"/>
<feature type="compositionally biased region" description="Polar residues" evidence="1">
    <location>
        <begin position="130"/>
        <end position="140"/>
    </location>
</feature>
<name>A0AAN8KDY3_PATCE</name>
<comment type="caution">
    <text evidence="2">The sequence shown here is derived from an EMBL/GenBank/DDBJ whole genome shotgun (WGS) entry which is preliminary data.</text>
</comment>
<evidence type="ECO:0000313" key="2">
    <source>
        <dbReference type="EMBL" id="KAK6195814.1"/>
    </source>
</evidence>
<dbReference type="EMBL" id="JAZGQO010000001">
    <property type="protein sequence ID" value="KAK6195814.1"/>
    <property type="molecule type" value="Genomic_DNA"/>
</dbReference>
<organism evidence="2 3">
    <name type="scientific">Patella caerulea</name>
    <name type="common">Rayed Mediterranean limpet</name>
    <dbReference type="NCBI Taxonomy" id="87958"/>
    <lineage>
        <taxon>Eukaryota</taxon>
        <taxon>Metazoa</taxon>
        <taxon>Spiralia</taxon>
        <taxon>Lophotrochozoa</taxon>
        <taxon>Mollusca</taxon>
        <taxon>Gastropoda</taxon>
        <taxon>Patellogastropoda</taxon>
        <taxon>Patelloidea</taxon>
        <taxon>Patellidae</taxon>
        <taxon>Patella</taxon>
    </lineage>
</organism>
<accession>A0AAN8KDY3</accession>